<dbReference type="Proteomes" id="UP001152795">
    <property type="component" value="Unassembled WGS sequence"/>
</dbReference>
<feature type="region of interest" description="Disordered" evidence="1">
    <location>
        <begin position="29"/>
        <end position="58"/>
    </location>
</feature>
<dbReference type="AlphaFoldDB" id="A0A6S7IH92"/>
<dbReference type="OrthoDB" id="5982747at2759"/>
<evidence type="ECO:0000313" key="3">
    <source>
        <dbReference type="Proteomes" id="UP001152795"/>
    </source>
</evidence>
<gene>
    <name evidence="2" type="ORF">PACLA_8A009094</name>
</gene>
<organism evidence="2 3">
    <name type="scientific">Paramuricea clavata</name>
    <name type="common">Red gorgonian</name>
    <name type="synonym">Violescent sea-whip</name>
    <dbReference type="NCBI Taxonomy" id="317549"/>
    <lineage>
        <taxon>Eukaryota</taxon>
        <taxon>Metazoa</taxon>
        <taxon>Cnidaria</taxon>
        <taxon>Anthozoa</taxon>
        <taxon>Octocorallia</taxon>
        <taxon>Malacalcyonacea</taxon>
        <taxon>Plexauridae</taxon>
        <taxon>Paramuricea</taxon>
    </lineage>
</organism>
<name>A0A6S7IH92_PARCT</name>
<evidence type="ECO:0000313" key="2">
    <source>
        <dbReference type="EMBL" id="CAB4017017.1"/>
    </source>
</evidence>
<dbReference type="SUPFAM" id="SSF52266">
    <property type="entry name" value="SGNH hydrolase"/>
    <property type="match status" value="1"/>
</dbReference>
<comment type="caution">
    <text evidence="2">The sequence shown here is derived from an EMBL/GenBank/DDBJ whole genome shotgun (WGS) entry which is preliminary data.</text>
</comment>
<feature type="compositionally biased region" description="Polar residues" evidence="1">
    <location>
        <begin position="49"/>
        <end position="58"/>
    </location>
</feature>
<protein>
    <submittedName>
        <fullName evidence="2">Uncharacterized protein</fullName>
    </submittedName>
</protein>
<feature type="compositionally biased region" description="Basic and acidic residues" evidence="1">
    <location>
        <begin position="103"/>
        <end position="114"/>
    </location>
</feature>
<proteinExistence type="predicted"/>
<keyword evidence="3" id="KW-1185">Reference proteome</keyword>
<reference evidence="2" key="1">
    <citation type="submission" date="2020-04" db="EMBL/GenBank/DDBJ databases">
        <authorList>
            <person name="Alioto T."/>
            <person name="Alioto T."/>
            <person name="Gomez Garrido J."/>
        </authorList>
    </citation>
    <scope>NUCLEOTIDE SEQUENCE</scope>
    <source>
        <strain evidence="2">A484AB</strain>
    </source>
</reference>
<accession>A0A6S7IH92</accession>
<dbReference type="EMBL" id="CACRXK020009361">
    <property type="protein sequence ID" value="CAB4017017.1"/>
    <property type="molecule type" value="Genomic_DNA"/>
</dbReference>
<dbReference type="Gene3D" id="3.40.50.12690">
    <property type="match status" value="1"/>
</dbReference>
<sequence>MTDLHMKIKDLVNERDCLVTTLKLLHLDRKDSEKQPETSGWRKVKSNGPAKTSDNYSPVITSNRYEILEEESKNESYVINDDPVIPTEDVDLQTKRYNHGKTIRSDKAKSKPKDNANGNTEKSVKTVYIVSDSMIKHLDCHRLKRSVQNGNKRVHAETYRGDTTDAMQYHIKPCLQRKPDEIILHVGTNDLKEKNPNEVAKGVLKARNSNLIKEHSIIFEQ</sequence>
<evidence type="ECO:0000256" key="1">
    <source>
        <dbReference type="SAM" id="MobiDB-lite"/>
    </source>
</evidence>
<feature type="region of interest" description="Disordered" evidence="1">
    <location>
        <begin position="89"/>
        <end position="120"/>
    </location>
</feature>